<dbReference type="SUPFAM" id="SSF50998">
    <property type="entry name" value="Quinoprotein alcohol dehydrogenase-like"/>
    <property type="match status" value="1"/>
</dbReference>
<dbReference type="Proteomes" id="UP000474630">
    <property type="component" value="Chromosome"/>
</dbReference>
<organism evidence="2 3">
    <name type="scientific">Draconibacterium halophilum</name>
    <dbReference type="NCBI Taxonomy" id="2706887"/>
    <lineage>
        <taxon>Bacteria</taxon>
        <taxon>Pseudomonadati</taxon>
        <taxon>Bacteroidota</taxon>
        <taxon>Bacteroidia</taxon>
        <taxon>Marinilabiliales</taxon>
        <taxon>Prolixibacteraceae</taxon>
        <taxon>Draconibacterium</taxon>
    </lineage>
</organism>
<evidence type="ECO:0000256" key="1">
    <source>
        <dbReference type="SAM" id="SignalP"/>
    </source>
</evidence>
<keyword evidence="3" id="KW-1185">Reference proteome</keyword>
<feature type="signal peptide" evidence="1">
    <location>
        <begin position="1"/>
        <end position="21"/>
    </location>
</feature>
<dbReference type="AlphaFoldDB" id="A0A6C0RGR9"/>
<reference evidence="2 3" key="1">
    <citation type="submission" date="2020-02" db="EMBL/GenBank/DDBJ databases">
        <title>Genome sequencing for Draconibacterium sp. strain M1.</title>
        <authorList>
            <person name="Park S.-J."/>
        </authorList>
    </citation>
    <scope>NUCLEOTIDE SEQUENCE [LARGE SCALE GENOMIC DNA]</scope>
    <source>
        <strain evidence="2 3">M1</strain>
    </source>
</reference>
<dbReference type="EMBL" id="CP048409">
    <property type="protein sequence ID" value="QIA09299.1"/>
    <property type="molecule type" value="Genomic_DNA"/>
</dbReference>
<evidence type="ECO:0008006" key="4">
    <source>
        <dbReference type="Google" id="ProtNLM"/>
    </source>
</evidence>
<protein>
    <recommendedName>
        <fullName evidence="4">LVIVD repeat-containing protein</fullName>
    </recommendedName>
</protein>
<dbReference type="KEGG" id="drc:G0Q07_16995"/>
<dbReference type="Pfam" id="PF08309">
    <property type="entry name" value="LVIVD"/>
    <property type="match status" value="2"/>
</dbReference>
<evidence type="ECO:0000313" key="3">
    <source>
        <dbReference type="Proteomes" id="UP000474630"/>
    </source>
</evidence>
<dbReference type="InterPro" id="IPR011047">
    <property type="entry name" value="Quinoprotein_ADH-like_sf"/>
</dbReference>
<dbReference type="InterPro" id="IPR013211">
    <property type="entry name" value="LVIVD"/>
</dbReference>
<feature type="chain" id="PRO_5025528613" description="LVIVD repeat-containing protein" evidence="1">
    <location>
        <begin position="22"/>
        <end position="427"/>
    </location>
</feature>
<accession>A0A6C0RGR9</accession>
<proteinExistence type="predicted"/>
<sequence>MKTIKNIFLLLFLALAFTACMDEYTEEFTANSPVYLSYEDLREGVKSAGSRDLVNPGKIYFKDGYLFIVEEFEGVHIIDNQNPADPQNMGFIEIPGNVDIAIKENILYADSYIDLVAIDISDINNPIEVERVEDVLPYTLPPADEDYRFGEVDEEKGVVTGWEIKKVRQEMEYHYYPIYRWGFTENAMMDGSFGLSNGGGQTSTFGVGGSMARFGLYDDYLYAVDEANLHVFDVKAPESPSEIGQQNVGWNVETMFIYDNHMFLGTQSGMRIFNIEVPTYPVYVSDFWHVTSCDPVVIADGYAYVTLRGGNTCGSDVNRLDVIELAGDYVDNDLIASYPMQEPYGLGIDGDVLFVCDGDAGLKVYDAEDKTAIDDHMISHFASINTYDVIPLGGYLFMIGDDGFYQYDYSDLQNITQVSHIPVYRED</sequence>
<name>A0A6C0RGR9_9BACT</name>
<gene>
    <name evidence="2" type="ORF">G0Q07_16995</name>
</gene>
<dbReference type="RefSeq" id="WP_163348271.1">
    <property type="nucleotide sequence ID" value="NZ_CP048409.1"/>
</dbReference>
<evidence type="ECO:0000313" key="2">
    <source>
        <dbReference type="EMBL" id="QIA09299.1"/>
    </source>
</evidence>
<keyword evidence="1" id="KW-0732">Signal</keyword>
<dbReference type="PROSITE" id="PS51257">
    <property type="entry name" value="PROKAR_LIPOPROTEIN"/>
    <property type="match status" value="1"/>
</dbReference>